<dbReference type="Proteomes" id="UP001289645">
    <property type="component" value="Unassembled WGS sequence"/>
</dbReference>
<keyword evidence="2" id="KW-1185">Reference proteome</keyword>
<evidence type="ECO:0000313" key="2">
    <source>
        <dbReference type="Proteomes" id="UP001289645"/>
    </source>
</evidence>
<evidence type="ECO:0000313" key="1">
    <source>
        <dbReference type="EMBL" id="MDZ5087590.1"/>
    </source>
</evidence>
<comment type="caution">
    <text evidence="1">The sequence shown here is derived from an EMBL/GenBank/DDBJ whole genome shotgun (WGS) entry which is preliminary data.</text>
</comment>
<reference evidence="1 2" key="1">
    <citation type="journal article" date="2021" name="Chemosphere">
        <title>Bioballs carrying a syntrophic Rhodococcus and Mycolicibacterium consortium for simultaneous sorption and biodegradation of fuel oil in contaminated freshwater.</title>
        <authorList>
            <person name="Naloka K."/>
            <person name="Polrit D."/>
            <person name="Muangchinda C."/>
            <person name="Thoetkiattikul H."/>
            <person name="Pinyakong O."/>
        </authorList>
    </citation>
    <scope>NUCLEOTIDE SEQUENCE [LARGE SCALE GENOMIC DNA]</scope>
    <source>
        <strain evidence="1 2">J101</strain>
    </source>
</reference>
<organism evidence="1 2">
    <name type="scientific">Mycolicibacterium parafortuitum</name>
    <name type="common">Mycobacterium parafortuitum</name>
    <dbReference type="NCBI Taxonomy" id="39692"/>
    <lineage>
        <taxon>Bacteria</taxon>
        <taxon>Bacillati</taxon>
        <taxon>Actinomycetota</taxon>
        <taxon>Actinomycetes</taxon>
        <taxon>Mycobacteriales</taxon>
        <taxon>Mycobacteriaceae</taxon>
        <taxon>Mycolicibacterium</taxon>
    </lineage>
</organism>
<sequence>MGEWTIGDVVDAIADVVGDRHMTVCGERTTTYAEMAERTRRFANFLAERDFGVHCDRDQLDGWQCGQDRVALIMYNDRYPEVVIGALKARCVPVNVNHHYTPREVAELLDYVKPRAVVCHRALGAKFADVLPPAGAELMIAVDDGSDAPALPGSVDLDDAITAGDPDSWIKGSPDDLMMYCTGGTTGRPKGVLWRQSDTYVSSMLGADHESATEIHHKVRDNQGPPWFAVSPLMHAAGLWTVFSGALAGLPVVLYDDRAKFDPKTVLRTAEREKVGLMTMVGDAYAAPLIEELNRGSYDLSTLYAVGTGGAATNPKHVQALLDKLPHVTIINGYGSSETGNMGFGHNRMGSSRETFDLREGGTVVSADLARFVEPGDPEIGWVVRKGRIPLGYFGDPDATRATFPVVQGQRVVVSGDRASLEADGTLRLYGRDSLVVNTGGEKVFVEEVEAVLRAHPGVADALVVGRDSDRWGQEIVALVATRPGITVAGDDLRVACTAALARFKTPKEFIVVDEVRRLGNGKADYRWAKALAAESNTMVVP</sequence>
<protein>
    <submittedName>
        <fullName evidence="1">Acyl-CoA synthetase</fullName>
    </submittedName>
</protein>
<dbReference type="EMBL" id="JAOXLN010000021">
    <property type="protein sequence ID" value="MDZ5087590.1"/>
    <property type="molecule type" value="Genomic_DNA"/>
</dbReference>
<proteinExistence type="predicted"/>
<name>A0ACC6MKY9_MYCPF</name>
<accession>A0ACC6MKY9</accession>
<gene>
    <name evidence="1" type="ORF">OHX15_19545</name>
</gene>